<evidence type="ECO:0000256" key="1">
    <source>
        <dbReference type="SAM" id="MobiDB-lite"/>
    </source>
</evidence>
<name>A0AAV2CXZ0_9ROSI</name>
<feature type="region of interest" description="Disordered" evidence="1">
    <location>
        <begin position="88"/>
        <end position="123"/>
    </location>
</feature>
<evidence type="ECO:0000313" key="3">
    <source>
        <dbReference type="Proteomes" id="UP001497516"/>
    </source>
</evidence>
<sequence>MRKGTIRVIGNGQSTRAFKDPWIPGMNGEAISTGTNDNTLVADWIDGQIRSWNSHIFPPSTNPVFSQRIESILIGTEEAEDFWAWAPHPNGTSRLALPTTSSMSIKRNATSTEPPPSQMERDR</sequence>
<dbReference type="AlphaFoldDB" id="A0AAV2CXZ0"/>
<organism evidence="2 3">
    <name type="scientific">Linum trigynum</name>
    <dbReference type="NCBI Taxonomy" id="586398"/>
    <lineage>
        <taxon>Eukaryota</taxon>
        <taxon>Viridiplantae</taxon>
        <taxon>Streptophyta</taxon>
        <taxon>Embryophyta</taxon>
        <taxon>Tracheophyta</taxon>
        <taxon>Spermatophyta</taxon>
        <taxon>Magnoliopsida</taxon>
        <taxon>eudicotyledons</taxon>
        <taxon>Gunneridae</taxon>
        <taxon>Pentapetalae</taxon>
        <taxon>rosids</taxon>
        <taxon>fabids</taxon>
        <taxon>Malpighiales</taxon>
        <taxon>Linaceae</taxon>
        <taxon>Linum</taxon>
    </lineage>
</organism>
<dbReference type="EMBL" id="OZ034814">
    <property type="protein sequence ID" value="CAL1360956.1"/>
    <property type="molecule type" value="Genomic_DNA"/>
</dbReference>
<protein>
    <submittedName>
        <fullName evidence="2">Uncharacterized protein</fullName>
    </submittedName>
</protein>
<keyword evidence="3" id="KW-1185">Reference proteome</keyword>
<reference evidence="2 3" key="1">
    <citation type="submission" date="2024-04" db="EMBL/GenBank/DDBJ databases">
        <authorList>
            <person name="Fracassetti M."/>
        </authorList>
    </citation>
    <scope>NUCLEOTIDE SEQUENCE [LARGE SCALE GENOMIC DNA]</scope>
</reference>
<gene>
    <name evidence="2" type="ORF">LTRI10_LOCUS8357</name>
</gene>
<evidence type="ECO:0000313" key="2">
    <source>
        <dbReference type="EMBL" id="CAL1360956.1"/>
    </source>
</evidence>
<accession>A0AAV2CXZ0</accession>
<dbReference type="Proteomes" id="UP001497516">
    <property type="component" value="Chromosome 10"/>
</dbReference>
<proteinExistence type="predicted"/>
<feature type="compositionally biased region" description="Polar residues" evidence="1">
    <location>
        <begin position="90"/>
        <end position="112"/>
    </location>
</feature>